<evidence type="ECO:0000256" key="1">
    <source>
        <dbReference type="SAM" id="SignalP"/>
    </source>
</evidence>
<dbReference type="RefSeq" id="WP_350781740.1">
    <property type="nucleotide sequence ID" value="NZ_JBEPEK010000105.1"/>
</dbReference>
<comment type="caution">
    <text evidence="2">The sequence shown here is derived from an EMBL/GenBank/DDBJ whole genome shotgun (WGS) entry which is preliminary data.</text>
</comment>
<feature type="chain" id="PRO_5046160824" description="Lipoprotein" evidence="1">
    <location>
        <begin position="30"/>
        <end position="230"/>
    </location>
</feature>
<evidence type="ECO:0000313" key="3">
    <source>
        <dbReference type="Proteomes" id="UP001474181"/>
    </source>
</evidence>
<gene>
    <name evidence="2" type="ORF">ABT404_16975</name>
</gene>
<reference evidence="2 3" key="1">
    <citation type="submission" date="2024-06" db="EMBL/GenBank/DDBJ databases">
        <title>The Natural Products Discovery Center: Release of the First 8490 Sequenced Strains for Exploring Actinobacteria Biosynthetic Diversity.</title>
        <authorList>
            <person name="Kalkreuter E."/>
            <person name="Kautsar S.A."/>
            <person name="Yang D."/>
            <person name="Bader C.D."/>
            <person name="Teijaro C.N."/>
            <person name="Fluegel L."/>
            <person name="Davis C.M."/>
            <person name="Simpson J.R."/>
            <person name="Lauterbach L."/>
            <person name="Steele A.D."/>
            <person name="Gui C."/>
            <person name="Meng S."/>
            <person name="Li G."/>
            <person name="Viehrig K."/>
            <person name="Ye F."/>
            <person name="Su P."/>
            <person name="Kiefer A.F."/>
            <person name="Nichols A."/>
            <person name="Cepeda A.J."/>
            <person name="Yan W."/>
            <person name="Fan B."/>
            <person name="Jiang Y."/>
            <person name="Adhikari A."/>
            <person name="Zheng C.-J."/>
            <person name="Schuster L."/>
            <person name="Cowan T.M."/>
            <person name="Smanski M.J."/>
            <person name="Chevrette M.G."/>
            <person name="De Carvalho L.P.S."/>
            <person name="Shen B."/>
        </authorList>
    </citation>
    <scope>NUCLEOTIDE SEQUENCE [LARGE SCALE GENOMIC DNA]</scope>
    <source>
        <strain evidence="2 3">NPDC000234</strain>
    </source>
</reference>
<evidence type="ECO:0008006" key="4">
    <source>
        <dbReference type="Google" id="ProtNLM"/>
    </source>
</evidence>
<proteinExistence type="predicted"/>
<dbReference type="EMBL" id="JBEPEK010000105">
    <property type="protein sequence ID" value="MER7181147.1"/>
    <property type="molecule type" value="Genomic_DNA"/>
</dbReference>
<dbReference type="Proteomes" id="UP001474181">
    <property type="component" value="Unassembled WGS sequence"/>
</dbReference>
<organism evidence="2 3">
    <name type="scientific">Streptomyces hyaluromycini</name>
    <dbReference type="NCBI Taxonomy" id="1377993"/>
    <lineage>
        <taxon>Bacteria</taxon>
        <taxon>Bacillati</taxon>
        <taxon>Actinomycetota</taxon>
        <taxon>Actinomycetes</taxon>
        <taxon>Kitasatosporales</taxon>
        <taxon>Streptomycetaceae</taxon>
        <taxon>Streptomyces</taxon>
    </lineage>
</organism>
<keyword evidence="1" id="KW-0732">Signal</keyword>
<sequence>MTRAHKTVWGAVATVVVLALSACSSQGRAASPKEVRKLAGSTEAVRARQKTESRLRDVVRAYDDHTPLTLAMVVVRDTCLGGKGKQWFDSNGDDQYKIRCSMWVTAYYGADQKRIVPVLDGVLTAGDRTGSIIPFTHDTYGQFVEYYRGHGGHGEVPELSLPDHTLSWDPVRDRRPDLMVKEPDKCPTDDPPLTRCVREPDAETVAAIRKQYGMVFKLDLASPEYYKVPK</sequence>
<dbReference type="PROSITE" id="PS51257">
    <property type="entry name" value="PROKAR_LIPOPROTEIN"/>
    <property type="match status" value="1"/>
</dbReference>
<protein>
    <recommendedName>
        <fullName evidence="4">Lipoprotein</fullName>
    </recommendedName>
</protein>
<feature type="signal peptide" evidence="1">
    <location>
        <begin position="1"/>
        <end position="29"/>
    </location>
</feature>
<keyword evidence="3" id="KW-1185">Reference proteome</keyword>
<evidence type="ECO:0000313" key="2">
    <source>
        <dbReference type="EMBL" id="MER7181147.1"/>
    </source>
</evidence>
<name>A0ABV1WWQ2_9ACTN</name>
<accession>A0ABV1WWQ2</accession>